<evidence type="ECO:0000256" key="1">
    <source>
        <dbReference type="SAM" id="MobiDB-lite"/>
    </source>
</evidence>
<evidence type="ECO:0000313" key="3">
    <source>
        <dbReference type="Proteomes" id="UP001234989"/>
    </source>
</evidence>
<evidence type="ECO:0000313" key="2">
    <source>
        <dbReference type="EMBL" id="WMV59076.1"/>
    </source>
</evidence>
<name>A0AAF0V955_SOLVR</name>
<dbReference type="Proteomes" id="UP001234989">
    <property type="component" value="Chromosome 12"/>
</dbReference>
<sequence length="201" mass="22813">MRTLKWDPLFDPEEETSIAIAWISFPSLPLNFFGKEAIFSLVAVIGKPLQRTPSKVDNTLESSKLEPSNAKEQGHTNEDPKHSQEVKTPYKVVSCTKDLEYTEGQHSPGSNMSSKTMIPETKVDMVELDGRADPAAMIDNGADKADFLVYEGEREKRSTQEGERRRRDNCHTIKRQKYTVSPKRKRPRSSRNGGMTTWKIL</sequence>
<keyword evidence="3" id="KW-1185">Reference proteome</keyword>
<protein>
    <recommendedName>
        <fullName evidence="4">DUF4283 domain-containing protein</fullName>
    </recommendedName>
</protein>
<feature type="compositionally biased region" description="Basic residues" evidence="1">
    <location>
        <begin position="172"/>
        <end position="189"/>
    </location>
</feature>
<feature type="compositionally biased region" description="Basic and acidic residues" evidence="1">
    <location>
        <begin position="72"/>
        <end position="85"/>
    </location>
</feature>
<feature type="compositionally biased region" description="Polar residues" evidence="1">
    <location>
        <begin position="52"/>
        <end position="66"/>
    </location>
</feature>
<feature type="compositionally biased region" description="Basic and acidic residues" evidence="1">
    <location>
        <begin position="153"/>
        <end position="171"/>
    </location>
</feature>
<accession>A0AAF0V955</accession>
<gene>
    <name evidence="2" type="ORF">MTR67_052461</name>
</gene>
<feature type="region of interest" description="Disordered" evidence="1">
    <location>
        <begin position="52"/>
        <end position="87"/>
    </location>
</feature>
<evidence type="ECO:0008006" key="4">
    <source>
        <dbReference type="Google" id="ProtNLM"/>
    </source>
</evidence>
<reference evidence="2" key="1">
    <citation type="submission" date="2023-08" db="EMBL/GenBank/DDBJ databases">
        <title>A de novo genome assembly of Solanum verrucosum Schlechtendal, a Mexican diploid species geographically isolated from the other diploid A-genome species in potato relatives.</title>
        <authorList>
            <person name="Hosaka K."/>
        </authorList>
    </citation>
    <scope>NUCLEOTIDE SEQUENCE</scope>
    <source>
        <tissue evidence="2">Young leaves</tissue>
    </source>
</reference>
<dbReference type="EMBL" id="CP133623">
    <property type="protein sequence ID" value="WMV59076.1"/>
    <property type="molecule type" value="Genomic_DNA"/>
</dbReference>
<organism evidence="2 3">
    <name type="scientific">Solanum verrucosum</name>
    <dbReference type="NCBI Taxonomy" id="315347"/>
    <lineage>
        <taxon>Eukaryota</taxon>
        <taxon>Viridiplantae</taxon>
        <taxon>Streptophyta</taxon>
        <taxon>Embryophyta</taxon>
        <taxon>Tracheophyta</taxon>
        <taxon>Spermatophyta</taxon>
        <taxon>Magnoliopsida</taxon>
        <taxon>eudicotyledons</taxon>
        <taxon>Gunneridae</taxon>
        <taxon>Pentapetalae</taxon>
        <taxon>asterids</taxon>
        <taxon>lamiids</taxon>
        <taxon>Solanales</taxon>
        <taxon>Solanaceae</taxon>
        <taxon>Solanoideae</taxon>
        <taxon>Solaneae</taxon>
        <taxon>Solanum</taxon>
    </lineage>
</organism>
<proteinExistence type="predicted"/>
<feature type="region of interest" description="Disordered" evidence="1">
    <location>
        <begin position="153"/>
        <end position="201"/>
    </location>
</feature>
<dbReference type="AlphaFoldDB" id="A0AAF0V955"/>